<keyword evidence="3" id="KW-1185">Reference proteome</keyword>
<dbReference type="AlphaFoldDB" id="A0A5N7BM02"/>
<sequence length="169" mass="19288">MASKSSTDEVPYSNLTEKNLALHNIIEESEESNNGVTSWIEKVIAEERIHQHFSQFGTQLLGTRDQDKVDIEQAMDRLSQATYVSNSAETYNQTIESLKLFEQQQPGGFRETPLERFLTPDGCSDPSFYAREALSQMGTELGDMEGQGKRKARTKENMEVVIRNRHRKE</sequence>
<dbReference type="EMBL" id="ML736159">
    <property type="protein sequence ID" value="KAE8382831.1"/>
    <property type="molecule type" value="Genomic_DNA"/>
</dbReference>
<evidence type="ECO:0000256" key="1">
    <source>
        <dbReference type="SAM" id="MobiDB-lite"/>
    </source>
</evidence>
<feature type="region of interest" description="Disordered" evidence="1">
    <location>
        <begin position="139"/>
        <end position="169"/>
    </location>
</feature>
<proteinExistence type="predicted"/>
<dbReference type="Proteomes" id="UP000326198">
    <property type="component" value="Unassembled WGS sequence"/>
</dbReference>
<reference evidence="2 3" key="1">
    <citation type="submission" date="2019-04" db="EMBL/GenBank/DDBJ databases">
        <title>Friends and foes A comparative genomics studyof 23 Aspergillus species from section Flavi.</title>
        <authorList>
            <consortium name="DOE Joint Genome Institute"/>
            <person name="Kjaerbolling I."/>
            <person name="Vesth T."/>
            <person name="Frisvad J.C."/>
            <person name="Nybo J.L."/>
            <person name="Theobald S."/>
            <person name="Kildgaard S."/>
            <person name="Isbrandt T."/>
            <person name="Kuo A."/>
            <person name="Sato A."/>
            <person name="Lyhne E.K."/>
            <person name="Kogle M.E."/>
            <person name="Wiebenga A."/>
            <person name="Kun R.S."/>
            <person name="Lubbers R.J."/>
            <person name="Makela M.R."/>
            <person name="Barry K."/>
            <person name="Chovatia M."/>
            <person name="Clum A."/>
            <person name="Daum C."/>
            <person name="Haridas S."/>
            <person name="He G."/>
            <person name="LaButti K."/>
            <person name="Lipzen A."/>
            <person name="Mondo S."/>
            <person name="Riley R."/>
            <person name="Salamov A."/>
            <person name="Simmons B.A."/>
            <person name="Magnuson J.K."/>
            <person name="Henrissat B."/>
            <person name="Mortensen U.H."/>
            <person name="Larsen T.O."/>
            <person name="Devries R.P."/>
            <person name="Grigoriev I.V."/>
            <person name="Machida M."/>
            <person name="Baker S.E."/>
            <person name="Andersen M.R."/>
        </authorList>
    </citation>
    <scope>NUCLEOTIDE SEQUENCE [LARGE SCALE GENOMIC DNA]</scope>
    <source>
        <strain evidence="2 3">IBT 29228</strain>
    </source>
</reference>
<organism evidence="2 3">
    <name type="scientific">Aspergillus bertholletiae</name>
    <dbReference type="NCBI Taxonomy" id="1226010"/>
    <lineage>
        <taxon>Eukaryota</taxon>
        <taxon>Fungi</taxon>
        <taxon>Dikarya</taxon>
        <taxon>Ascomycota</taxon>
        <taxon>Pezizomycotina</taxon>
        <taxon>Eurotiomycetes</taxon>
        <taxon>Eurotiomycetidae</taxon>
        <taxon>Eurotiales</taxon>
        <taxon>Aspergillaceae</taxon>
        <taxon>Aspergillus</taxon>
        <taxon>Aspergillus subgen. Circumdati</taxon>
    </lineage>
</organism>
<accession>A0A5N7BM02</accession>
<evidence type="ECO:0000313" key="3">
    <source>
        <dbReference type="Proteomes" id="UP000326198"/>
    </source>
</evidence>
<evidence type="ECO:0000313" key="2">
    <source>
        <dbReference type="EMBL" id="KAE8382831.1"/>
    </source>
</evidence>
<protein>
    <submittedName>
        <fullName evidence="2">Uncharacterized protein</fullName>
    </submittedName>
</protein>
<name>A0A5N7BM02_9EURO</name>
<gene>
    <name evidence="2" type="ORF">BDV26DRAFT_288136</name>
</gene>
<dbReference type="OrthoDB" id="4224309at2759"/>